<evidence type="ECO:0000256" key="6">
    <source>
        <dbReference type="ARBA" id="ARBA00023136"/>
    </source>
</evidence>
<evidence type="ECO:0000256" key="7">
    <source>
        <dbReference type="PROSITE-ProRule" id="PRU00473"/>
    </source>
</evidence>
<comment type="caution">
    <text evidence="11">The sequence shown here is derived from an EMBL/GenBank/DDBJ whole genome shotgun (WGS) entry which is preliminary data.</text>
</comment>
<keyword evidence="6 7" id="KW-0472">Membrane</keyword>
<comment type="similarity">
    <text evidence="2">Belongs to the MotB family.</text>
</comment>
<dbReference type="GO" id="GO:0005886">
    <property type="term" value="C:plasma membrane"/>
    <property type="evidence" value="ECO:0007669"/>
    <property type="project" value="UniProtKB-SubCell"/>
</dbReference>
<keyword evidence="5 9" id="KW-1133">Transmembrane helix</keyword>
<dbReference type="Proteomes" id="UP001161389">
    <property type="component" value="Unassembled WGS sequence"/>
</dbReference>
<dbReference type="AlphaFoldDB" id="A0AA37W7K9"/>
<dbReference type="Gene3D" id="3.30.1330.60">
    <property type="entry name" value="OmpA-like domain"/>
    <property type="match status" value="1"/>
</dbReference>
<dbReference type="PROSITE" id="PS51123">
    <property type="entry name" value="OMPA_2"/>
    <property type="match status" value="1"/>
</dbReference>
<feature type="compositionally biased region" description="Basic and acidic residues" evidence="8">
    <location>
        <begin position="308"/>
        <end position="318"/>
    </location>
</feature>
<dbReference type="EMBL" id="BSNM01000006">
    <property type="protein sequence ID" value="GLQ30626.1"/>
    <property type="molecule type" value="Genomic_DNA"/>
</dbReference>
<reference evidence="11" key="1">
    <citation type="journal article" date="2014" name="Int. J. Syst. Evol. Microbiol.">
        <title>Complete genome sequence of Corynebacterium casei LMG S-19264T (=DSM 44701T), isolated from a smear-ripened cheese.</title>
        <authorList>
            <consortium name="US DOE Joint Genome Institute (JGI-PGF)"/>
            <person name="Walter F."/>
            <person name="Albersmeier A."/>
            <person name="Kalinowski J."/>
            <person name="Ruckert C."/>
        </authorList>
    </citation>
    <scope>NUCLEOTIDE SEQUENCE</scope>
    <source>
        <strain evidence="11">NBRC 110071</strain>
    </source>
</reference>
<feature type="compositionally biased region" description="Basic and acidic residues" evidence="8">
    <location>
        <begin position="324"/>
        <end position="337"/>
    </location>
</feature>
<evidence type="ECO:0000256" key="9">
    <source>
        <dbReference type="SAM" id="Phobius"/>
    </source>
</evidence>
<dbReference type="RefSeq" id="WP_284379757.1">
    <property type="nucleotide sequence ID" value="NZ_BSNM01000006.1"/>
</dbReference>
<organism evidence="11 12">
    <name type="scientific">Litoribrevibacter albus</name>
    <dbReference type="NCBI Taxonomy" id="1473156"/>
    <lineage>
        <taxon>Bacteria</taxon>
        <taxon>Pseudomonadati</taxon>
        <taxon>Pseudomonadota</taxon>
        <taxon>Gammaproteobacteria</taxon>
        <taxon>Oceanospirillales</taxon>
        <taxon>Oceanospirillaceae</taxon>
        <taxon>Litoribrevibacter</taxon>
    </lineage>
</organism>
<keyword evidence="4 9" id="KW-0812">Transmembrane</keyword>
<comment type="subcellular location">
    <subcellularLocation>
        <location evidence="1">Cell membrane</location>
        <topology evidence="1">Single-pass membrane protein</topology>
    </subcellularLocation>
</comment>
<keyword evidence="12" id="KW-1185">Reference proteome</keyword>
<accession>A0AA37W7K9</accession>
<keyword evidence="3" id="KW-1003">Cell membrane</keyword>
<evidence type="ECO:0000256" key="5">
    <source>
        <dbReference type="ARBA" id="ARBA00022989"/>
    </source>
</evidence>
<dbReference type="NCBIfam" id="NF006548">
    <property type="entry name" value="PRK09041.1"/>
    <property type="match status" value="1"/>
</dbReference>
<dbReference type="InterPro" id="IPR006665">
    <property type="entry name" value="OmpA-like"/>
</dbReference>
<keyword evidence="11" id="KW-0966">Cell projection</keyword>
<dbReference type="PANTHER" id="PTHR30329:SF21">
    <property type="entry name" value="LIPOPROTEIN YIAD-RELATED"/>
    <property type="match status" value="1"/>
</dbReference>
<evidence type="ECO:0000256" key="1">
    <source>
        <dbReference type="ARBA" id="ARBA00004162"/>
    </source>
</evidence>
<evidence type="ECO:0000256" key="4">
    <source>
        <dbReference type="ARBA" id="ARBA00022692"/>
    </source>
</evidence>
<dbReference type="PANTHER" id="PTHR30329">
    <property type="entry name" value="STATOR ELEMENT OF FLAGELLAR MOTOR COMPLEX"/>
    <property type="match status" value="1"/>
</dbReference>
<evidence type="ECO:0000256" key="3">
    <source>
        <dbReference type="ARBA" id="ARBA00022475"/>
    </source>
</evidence>
<dbReference type="Pfam" id="PF13677">
    <property type="entry name" value="MotB_plug"/>
    <property type="match status" value="1"/>
</dbReference>
<dbReference type="Pfam" id="PF00691">
    <property type="entry name" value="OmpA"/>
    <property type="match status" value="1"/>
</dbReference>
<evidence type="ECO:0000256" key="8">
    <source>
        <dbReference type="SAM" id="MobiDB-lite"/>
    </source>
</evidence>
<dbReference type="CDD" id="cd07185">
    <property type="entry name" value="OmpA_C-like"/>
    <property type="match status" value="1"/>
</dbReference>
<reference evidence="11" key="2">
    <citation type="submission" date="2023-01" db="EMBL/GenBank/DDBJ databases">
        <title>Draft genome sequence of Litoribrevibacter albus strain NBRC 110071.</title>
        <authorList>
            <person name="Sun Q."/>
            <person name="Mori K."/>
        </authorList>
    </citation>
    <scope>NUCLEOTIDE SEQUENCE</scope>
    <source>
        <strain evidence="11">NBRC 110071</strain>
    </source>
</reference>
<dbReference type="InterPro" id="IPR036737">
    <property type="entry name" value="OmpA-like_sf"/>
</dbReference>
<protein>
    <submittedName>
        <fullName evidence="11">Flagellar motor protein MotB</fullName>
    </submittedName>
</protein>
<keyword evidence="11" id="KW-0282">Flagellum</keyword>
<evidence type="ECO:0000313" key="12">
    <source>
        <dbReference type="Proteomes" id="UP001161389"/>
    </source>
</evidence>
<sequence length="349" mass="39383">MEEFQPIIVKKSIRKEGHHGGSWKVAFADFAVAMMAFFFLMWILNSTTETQKKAIEGYFKDPAGVSQSGGSRYVIDLGGSPQTLDANNETRGYDSDYIDPQGVMSAADIETLAEKIERERLKDLMQELTQKIEESETMRPFKNQLVLDITKEGLRIQIIDQTKRPMFDPGGARLKYYTRDILLELGNFLSQVPNKVKLTGHTDSAKYADDDDFGNWELSSNRANAARRTLIEGGMPAAKVAEVVGLADTVLFDEKRPFDPVNRRIAMIVLNKKSAEQIRTNAGGKVQNNEPKVIEPVRPRSQPFTKSEMQEATKKLSDDLGNIKPDELPSPDRFKEAEDNEQIWNLDDF</sequence>
<evidence type="ECO:0000259" key="10">
    <source>
        <dbReference type="PROSITE" id="PS51123"/>
    </source>
</evidence>
<feature type="domain" description="OmpA-like" evidence="10">
    <location>
        <begin position="154"/>
        <end position="273"/>
    </location>
</feature>
<feature type="region of interest" description="Disordered" evidence="8">
    <location>
        <begin position="299"/>
        <end position="349"/>
    </location>
</feature>
<dbReference type="InterPro" id="IPR025713">
    <property type="entry name" value="MotB-like_N_dom"/>
</dbReference>
<evidence type="ECO:0000313" key="11">
    <source>
        <dbReference type="EMBL" id="GLQ30626.1"/>
    </source>
</evidence>
<dbReference type="SUPFAM" id="SSF103088">
    <property type="entry name" value="OmpA-like"/>
    <property type="match status" value="1"/>
</dbReference>
<keyword evidence="11" id="KW-0969">Cilium</keyword>
<gene>
    <name evidence="11" type="primary">motB</name>
    <name evidence="11" type="ORF">GCM10007876_11040</name>
</gene>
<evidence type="ECO:0000256" key="2">
    <source>
        <dbReference type="ARBA" id="ARBA00008914"/>
    </source>
</evidence>
<feature type="transmembrane region" description="Helical" evidence="9">
    <location>
        <begin position="21"/>
        <end position="44"/>
    </location>
</feature>
<dbReference type="InterPro" id="IPR050330">
    <property type="entry name" value="Bact_OuterMem_StrucFunc"/>
</dbReference>
<proteinExistence type="inferred from homology"/>
<name>A0AA37W7K9_9GAMM</name>